<dbReference type="EMBL" id="JANIEX010001590">
    <property type="protein sequence ID" value="KAJ3556323.1"/>
    <property type="molecule type" value="Genomic_DNA"/>
</dbReference>
<accession>A0AAD5VFS0</accession>
<feature type="compositionally biased region" description="Low complexity" evidence="1">
    <location>
        <begin position="58"/>
        <end position="80"/>
    </location>
</feature>
<comment type="caution">
    <text evidence="2">The sequence shown here is derived from an EMBL/GenBank/DDBJ whole genome shotgun (WGS) entry which is preliminary data.</text>
</comment>
<feature type="compositionally biased region" description="Low complexity" evidence="1">
    <location>
        <begin position="1"/>
        <end position="12"/>
    </location>
</feature>
<feature type="compositionally biased region" description="Low complexity" evidence="1">
    <location>
        <begin position="279"/>
        <end position="296"/>
    </location>
</feature>
<feature type="compositionally biased region" description="Basic and acidic residues" evidence="1">
    <location>
        <begin position="15"/>
        <end position="30"/>
    </location>
</feature>
<dbReference type="Proteomes" id="UP001213000">
    <property type="component" value="Unassembled WGS sequence"/>
</dbReference>
<protein>
    <submittedName>
        <fullName evidence="2">Uncharacterized protein</fullName>
    </submittedName>
</protein>
<sequence length="414" mass="43154">MDTGSTSLSSLSRVESNDNHADDSVPDPRGEAPGYFEVVGDGQVGSGVDRTSIDRRIPNTPASPVTPATAESTSPTTTSPPTSPQRRSGFRALLSRTPISRTFTHTRNGSTASGVSSNIHIPDSPSRTHARGGSTTSLVSALGLTRTRSFVSHNSSRANLASPSMISLNSISAPLTHTAIRTEFAAFPKQGLTPEQMRLISSREGLAKFGVPYGPDAKAFASMSAVDLLTGERPPEFSTVVGGENSNEAGASTSAPAEPSASTSNEAERATGPETGEEAANASSASPRQSSEPSSEGQELQTSTQDVSASTDLAVETGGEPEKDINVEIVAVIEEIVSLDKGKAKEVVVMEEMNSLEDNKSLSNAALPATTEVVSPPSQEPEPSPESATTFKNSRDTRFAIFAVTTVVPRPVSR</sequence>
<feature type="region of interest" description="Disordered" evidence="1">
    <location>
        <begin position="1"/>
        <end position="135"/>
    </location>
</feature>
<feature type="compositionally biased region" description="Polar residues" evidence="1">
    <location>
        <begin position="97"/>
        <end position="119"/>
    </location>
</feature>
<feature type="compositionally biased region" description="Low complexity" evidence="1">
    <location>
        <begin position="248"/>
        <end position="265"/>
    </location>
</feature>
<evidence type="ECO:0000313" key="3">
    <source>
        <dbReference type="Proteomes" id="UP001213000"/>
    </source>
</evidence>
<gene>
    <name evidence="2" type="ORF">NP233_g12004</name>
</gene>
<feature type="region of interest" description="Disordered" evidence="1">
    <location>
        <begin position="368"/>
        <end position="394"/>
    </location>
</feature>
<dbReference type="AlphaFoldDB" id="A0AAD5VFS0"/>
<organism evidence="2 3">
    <name type="scientific">Leucocoprinus birnbaumii</name>
    <dbReference type="NCBI Taxonomy" id="56174"/>
    <lineage>
        <taxon>Eukaryota</taxon>
        <taxon>Fungi</taxon>
        <taxon>Dikarya</taxon>
        <taxon>Basidiomycota</taxon>
        <taxon>Agaricomycotina</taxon>
        <taxon>Agaricomycetes</taxon>
        <taxon>Agaricomycetidae</taxon>
        <taxon>Agaricales</taxon>
        <taxon>Agaricineae</taxon>
        <taxon>Agaricaceae</taxon>
        <taxon>Leucocoprinus</taxon>
    </lineage>
</organism>
<keyword evidence="3" id="KW-1185">Reference proteome</keyword>
<evidence type="ECO:0000313" key="2">
    <source>
        <dbReference type="EMBL" id="KAJ3556323.1"/>
    </source>
</evidence>
<feature type="compositionally biased region" description="Low complexity" evidence="1">
    <location>
        <begin position="38"/>
        <end position="49"/>
    </location>
</feature>
<evidence type="ECO:0000256" key="1">
    <source>
        <dbReference type="SAM" id="MobiDB-lite"/>
    </source>
</evidence>
<feature type="region of interest" description="Disordered" evidence="1">
    <location>
        <begin position="235"/>
        <end position="325"/>
    </location>
</feature>
<name>A0AAD5VFS0_9AGAR</name>
<feature type="compositionally biased region" description="Polar residues" evidence="1">
    <location>
        <begin position="297"/>
        <end position="311"/>
    </location>
</feature>
<reference evidence="2" key="1">
    <citation type="submission" date="2022-07" db="EMBL/GenBank/DDBJ databases">
        <title>Genome Sequence of Leucocoprinus birnbaumii.</title>
        <authorList>
            <person name="Buettner E."/>
        </authorList>
    </citation>
    <scope>NUCLEOTIDE SEQUENCE</scope>
    <source>
        <strain evidence="2">VT141</strain>
    </source>
</reference>
<proteinExistence type="predicted"/>